<feature type="transmembrane region" description="Helical" evidence="1">
    <location>
        <begin position="20"/>
        <end position="39"/>
    </location>
</feature>
<gene>
    <name evidence="2" type="ORF">BpHYR1_021995</name>
</gene>
<organism evidence="2 3">
    <name type="scientific">Brachionus plicatilis</name>
    <name type="common">Marine rotifer</name>
    <name type="synonym">Brachionus muelleri</name>
    <dbReference type="NCBI Taxonomy" id="10195"/>
    <lineage>
        <taxon>Eukaryota</taxon>
        <taxon>Metazoa</taxon>
        <taxon>Spiralia</taxon>
        <taxon>Gnathifera</taxon>
        <taxon>Rotifera</taxon>
        <taxon>Eurotatoria</taxon>
        <taxon>Monogononta</taxon>
        <taxon>Pseudotrocha</taxon>
        <taxon>Ploima</taxon>
        <taxon>Brachionidae</taxon>
        <taxon>Brachionus</taxon>
    </lineage>
</organism>
<sequence length="73" mass="8439">MPKHKYINSVICNFILNKRFSSRILMFSNYILSLLILPIDLSGLKSKSDFDFEIILDSSQSQTLTFTDSDFKV</sequence>
<keyword evidence="1" id="KW-0472">Membrane</keyword>
<evidence type="ECO:0000313" key="2">
    <source>
        <dbReference type="EMBL" id="RNA22100.1"/>
    </source>
</evidence>
<protein>
    <submittedName>
        <fullName evidence="2">Uncharacterized protein</fullName>
    </submittedName>
</protein>
<comment type="caution">
    <text evidence="2">The sequence shown here is derived from an EMBL/GenBank/DDBJ whole genome shotgun (WGS) entry which is preliminary data.</text>
</comment>
<dbReference type="Proteomes" id="UP000276133">
    <property type="component" value="Unassembled WGS sequence"/>
</dbReference>
<reference evidence="2 3" key="1">
    <citation type="journal article" date="2018" name="Sci. Rep.">
        <title>Genomic signatures of local adaptation to the degree of environmental predictability in rotifers.</title>
        <authorList>
            <person name="Franch-Gras L."/>
            <person name="Hahn C."/>
            <person name="Garcia-Roger E.M."/>
            <person name="Carmona M.J."/>
            <person name="Serra M."/>
            <person name="Gomez A."/>
        </authorList>
    </citation>
    <scope>NUCLEOTIDE SEQUENCE [LARGE SCALE GENOMIC DNA]</scope>
    <source>
        <strain evidence="2">HYR1</strain>
    </source>
</reference>
<keyword evidence="1" id="KW-0812">Transmembrane</keyword>
<accession>A0A3M7RF03</accession>
<evidence type="ECO:0000256" key="1">
    <source>
        <dbReference type="SAM" id="Phobius"/>
    </source>
</evidence>
<dbReference type="EMBL" id="REGN01003538">
    <property type="protein sequence ID" value="RNA22100.1"/>
    <property type="molecule type" value="Genomic_DNA"/>
</dbReference>
<keyword evidence="3" id="KW-1185">Reference proteome</keyword>
<dbReference type="AlphaFoldDB" id="A0A3M7RF03"/>
<proteinExistence type="predicted"/>
<name>A0A3M7RF03_BRAPC</name>
<keyword evidence="1" id="KW-1133">Transmembrane helix</keyword>
<evidence type="ECO:0000313" key="3">
    <source>
        <dbReference type="Proteomes" id="UP000276133"/>
    </source>
</evidence>